<dbReference type="Gene3D" id="3.90.1150.10">
    <property type="entry name" value="Aspartate Aminotransferase, domain 1"/>
    <property type="match status" value="1"/>
</dbReference>
<evidence type="ECO:0000256" key="1">
    <source>
        <dbReference type="ARBA" id="ARBA00001933"/>
    </source>
</evidence>
<dbReference type="GO" id="GO:0009448">
    <property type="term" value="P:gamma-aminobutyric acid metabolic process"/>
    <property type="evidence" value="ECO:0007669"/>
    <property type="project" value="TreeGrafter"/>
</dbReference>
<dbReference type="OrthoDB" id="9801834at2"/>
<reference evidence="7 8" key="1">
    <citation type="submission" date="2016-10" db="EMBL/GenBank/DDBJ databases">
        <authorList>
            <person name="de Groot N.N."/>
        </authorList>
    </citation>
    <scope>NUCLEOTIDE SEQUENCE [LARGE SCALE GENOMIC DNA]</scope>
    <source>
        <strain evidence="7 8">DSM 29340</strain>
    </source>
</reference>
<dbReference type="Pfam" id="PF00202">
    <property type="entry name" value="Aminotran_3"/>
    <property type="match status" value="1"/>
</dbReference>
<comment type="cofactor">
    <cofactor evidence="1">
        <name>pyridoxal 5'-phosphate</name>
        <dbReference type="ChEBI" id="CHEBI:597326"/>
    </cofactor>
</comment>
<dbReference type="InterPro" id="IPR015421">
    <property type="entry name" value="PyrdxlP-dep_Trfase_major"/>
</dbReference>
<dbReference type="PROSITE" id="PS00600">
    <property type="entry name" value="AA_TRANSFER_CLASS_3"/>
    <property type="match status" value="1"/>
</dbReference>
<organism evidence="7 8">
    <name type="scientific">Cribrihabitans marinus</name>
    <dbReference type="NCBI Taxonomy" id="1227549"/>
    <lineage>
        <taxon>Bacteria</taxon>
        <taxon>Pseudomonadati</taxon>
        <taxon>Pseudomonadota</taxon>
        <taxon>Alphaproteobacteria</taxon>
        <taxon>Rhodobacterales</taxon>
        <taxon>Paracoccaceae</taxon>
        <taxon>Cribrihabitans</taxon>
    </lineage>
</organism>
<accession>A0A1H6XWQ8</accession>
<dbReference type="InterPro" id="IPR005814">
    <property type="entry name" value="Aminotrans_3"/>
</dbReference>
<dbReference type="NCBIfam" id="NF005682">
    <property type="entry name" value="PRK07480.1"/>
    <property type="match status" value="1"/>
</dbReference>
<dbReference type="GO" id="GO:0004015">
    <property type="term" value="F:adenosylmethionine-8-amino-7-oxononanoate transaminase activity"/>
    <property type="evidence" value="ECO:0007669"/>
    <property type="project" value="TreeGrafter"/>
</dbReference>
<evidence type="ECO:0000256" key="4">
    <source>
        <dbReference type="ARBA" id="ARBA00022679"/>
    </source>
</evidence>
<dbReference type="InterPro" id="IPR049704">
    <property type="entry name" value="Aminotrans_3_PPA_site"/>
</dbReference>
<evidence type="ECO:0000313" key="8">
    <source>
        <dbReference type="Proteomes" id="UP000199379"/>
    </source>
</evidence>
<dbReference type="AlphaFoldDB" id="A0A1H6XWQ8"/>
<dbReference type="InterPro" id="IPR015422">
    <property type="entry name" value="PyrdxlP-dep_Trfase_small"/>
</dbReference>
<dbReference type="STRING" id="1227549.SAMN05444007_104167"/>
<dbReference type="RefSeq" id="WP_092364841.1">
    <property type="nucleotide sequence ID" value="NZ_BMGV01000004.1"/>
</dbReference>
<dbReference type="PANTHER" id="PTHR42684:SF3">
    <property type="entry name" value="ADENOSYLMETHIONINE-8-AMINO-7-OXONONANOATE AMINOTRANSFERASE"/>
    <property type="match status" value="1"/>
</dbReference>
<keyword evidence="3 7" id="KW-0032">Aminotransferase</keyword>
<gene>
    <name evidence="7" type="ORF">SAMN05444007_104167</name>
</gene>
<protein>
    <submittedName>
        <fullName evidence="7">Putrescine aminotransferase</fullName>
    </submittedName>
</protein>
<dbReference type="FunFam" id="3.40.640.10:FF:000014">
    <property type="entry name" value="Adenosylmethionine-8-amino-7-oxononanoate aminotransferase, probable"/>
    <property type="match status" value="1"/>
</dbReference>
<dbReference type="PANTHER" id="PTHR42684">
    <property type="entry name" value="ADENOSYLMETHIONINE-8-AMINO-7-OXONONANOATE AMINOTRANSFERASE"/>
    <property type="match status" value="1"/>
</dbReference>
<evidence type="ECO:0000256" key="3">
    <source>
        <dbReference type="ARBA" id="ARBA00022576"/>
    </source>
</evidence>
<evidence type="ECO:0000256" key="2">
    <source>
        <dbReference type="ARBA" id="ARBA00008954"/>
    </source>
</evidence>
<evidence type="ECO:0000313" key="7">
    <source>
        <dbReference type="EMBL" id="SEJ32054.1"/>
    </source>
</evidence>
<dbReference type="NCBIfam" id="NF004767">
    <property type="entry name" value="PRK06105.1"/>
    <property type="match status" value="1"/>
</dbReference>
<proteinExistence type="inferred from homology"/>
<keyword evidence="5 6" id="KW-0663">Pyridoxal phosphate</keyword>
<dbReference type="Proteomes" id="UP000199379">
    <property type="component" value="Unassembled WGS sequence"/>
</dbReference>
<sequence>MAAITNHMPTAELQALDAAHHMHPFTANAELGEKGVRVITRAKGAYLTDSEGEEIFDAMSGLWCVNIGYGRQELADVAARQMRELPFYNTFFQTTHVPAIALADKLAELAPGDLNHVFFASGGSDANDTNIRMVRTYWAMKGQPDRKVIISRKNAYHGSTVASGSLGGMTAMHEQGGMPIPDIHHINQPNWWAEGGDTAPEDFGLARARELEEAILELGADRVAAFIGEPVQGAGGVIVPPETYWPEIQRICAKYDILLIADEVICGFGRTGNWFGSETMGIRPHIMTVAKGLSSGYAPIGASIVCDEVAEVISSGEFNHGYTYSGHPVAAAVALENLRILQEENILGHVRDVAAPYLAEAWATLVDHPLVGEAAICGMMASIALTPDKARRAKFASEPGTVGYLCREMCFANNLIMRHVGDRMIISPPLILDTGDIDEMMARIRKSLDETYEKLNEKGLLKAAA</sequence>
<dbReference type="GO" id="GO:0030170">
    <property type="term" value="F:pyridoxal phosphate binding"/>
    <property type="evidence" value="ECO:0007669"/>
    <property type="project" value="InterPro"/>
</dbReference>
<keyword evidence="4 7" id="KW-0808">Transferase</keyword>
<dbReference type="EMBL" id="FNYD01000004">
    <property type="protein sequence ID" value="SEJ32054.1"/>
    <property type="molecule type" value="Genomic_DNA"/>
</dbReference>
<dbReference type="GO" id="GO:0009102">
    <property type="term" value="P:biotin biosynthetic process"/>
    <property type="evidence" value="ECO:0007669"/>
    <property type="project" value="TreeGrafter"/>
</dbReference>
<evidence type="ECO:0000256" key="5">
    <source>
        <dbReference type="ARBA" id="ARBA00022898"/>
    </source>
</evidence>
<dbReference type="SUPFAM" id="SSF53383">
    <property type="entry name" value="PLP-dependent transferases"/>
    <property type="match status" value="1"/>
</dbReference>
<keyword evidence="8" id="KW-1185">Reference proteome</keyword>
<dbReference type="InterPro" id="IPR015424">
    <property type="entry name" value="PyrdxlP-dep_Trfase"/>
</dbReference>
<comment type="similarity">
    <text evidence="2 6">Belongs to the class-III pyridoxal-phosphate-dependent aminotransferase family.</text>
</comment>
<dbReference type="CDD" id="cd00610">
    <property type="entry name" value="OAT_like"/>
    <property type="match status" value="1"/>
</dbReference>
<name>A0A1H6XWQ8_9RHOB</name>
<evidence type="ECO:0000256" key="6">
    <source>
        <dbReference type="RuleBase" id="RU003560"/>
    </source>
</evidence>
<dbReference type="Gene3D" id="3.40.640.10">
    <property type="entry name" value="Type I PLP-dependent aspartate aminotransferase-like (Major domain)"/>
    <property type="match status" value="1"/>
</dbReference>